<name>A0A1I8NK04_MUSDO</name>
<evidence type="ECO:0000256" key="1">
    <source>
        <dbReference type="PROSITE-ProRule" id="PRU00497"/>
    </source>
</evidence>
<dbReference type="VEuPathDB" id="VectorBase:MDOMA2_015024"/>
<gene>
    <name evidence="4" type="primary">105262063</name>
</gene>
<dbReference type="PROSITE" id="PS51257">
    <property type="entry name" value="PROKAR_LIPOPROTEIN"/>
    <property type="match status" value="1"/>
</dbReference>
<dbReference type="OrthoDB" id="8048501at2759"/>
<dbReference type="PROSITE" id="PS51155">
    <property type="entry name" value="CHIT_BIND_RR_2"/>
    <property type="match status" value="1"/>
</dbReference>
<keyword evidence="1" id="KW-0193">Cuticle</keyword>
<protein>
    <recommendedName>
        <fullName evidence="5">Cuticle protein</fullName>
    </recommendedName>
</protein>
<dbReference type="GO" id="GO:0042302">
    <property type="term" value="F:structural constituent of cuticle"/>
    <property type="evidence" value="ECO:0007669"/>
    <property type="project" value="UniProtKB-UniRule"/>
</dbReference>
<evidence type="ECO:0000256" key="3">
    <source>
        <dbReference type="SAM" id="SignalP"/>
    </source>
</evidence>
<keyword evidence="3" id="KW-0732">Signal</keyword>
<feature type="compositionally biased region" description="Basic residues" evidence="2">
    <location>
        <begin position="167"/>
        <end position="181"/>
    </location>
</feature>
<feature type="region of interest" description="Disordered" evidence="2">
    <location>
        <begin position="162"/>
        <end position="181"/>
    </location>
</feature>
<reference evidence="4" key="1">
    <citation type="submission" date="2020-05" db="UniProtKB">
        <authorList>
            <consortium name="EnsemblMetazoa"/>
        </authorList>
    </citation>
    <scope>IDENTIFICATION</scope>
    <source>
        <strain evidence="4">Aabys</strain>
    </source>
</reference>
<dbReference type="AlphaFoldDB" id="A0A1I8NK04"/>
<dbReference type="KEGG" id="mde:105262063"/>
<dbReference type="RefSeq" id="XP_011294077.2">
    <property type="nucleotide sequence ID" value="XM_011295775.3"/>
</dbReference>
<dbReference type="Pfam" id="PF00379">
    <property type="entry name" value="Chitin_bind_4"/>
    <property type="match status" value="1"/>
</dbReference>
<dbReference type="InterPro" id="IPR000618">
    <property type="entry name" value="Insect_cuticle"/>
</dbReference>
<accession>A0A1I8NK04</accession>
<proteinExistence type="predicted"/>
<feature type="signal peptide" evidence="3">
    <location>
        <begin position="1"/>
        <end position="23"/>
    </location>
</feature>
<dbReference type="EnsemblMetazoa" id="MDOA016399-RA">
    <property type="protein sequence ID" value="MDOA016399-PA"/>
    <property type="gene ID" value="MDOA016399"/>
</dbReference>
<sequence>MVRGTFQIMAIILACGLVHSAIAGVAVTQSSRRPVKTTTTTTSRPVDTTNKYYHPAEVKEPRVIEQMDQRYVDGNYEYKYVLSNGVSRHEKSFWVPMGKSKVMGRKGYYSHPLTNGKYLTVFYSSDDKGYHQDSATYSDRAPVLPRSLDVPHYDLPVETTTVAANKQKQKTKRPTRKPQAF</sequence>
<evidence type="ECO:0008006" key="5">
    <source>
        <dbReference type="Google" id="ProtNLM"/>
    </source>
</evidence>
<evidence type="ECO:0000256" key="2">
    <source>
        <dbReference type="SAM" id="MobiDB-lite"/>
    </source>
</evidence>
<feature type="region of interest" description="Disordered" evidence="2">
    <location>
        <begin position="30"/>
        <end position="49"/>
    </location>
</feature>
<dbReference type="VEuPathDB" id="VectorBase:MDOA016399"/>
<evidence type="ECO:0000313" key="4">
    <source>
        <dbReference type="EnsemblMetazoa" id="MDOA016399-PA"/>
    </source>
</evidence>
<feature type="chain" id="PRO_5044561789" description="Cuticle protein" evidence="3">
    <location>
        <begin position="24"/>
        <end position="181"/>
    </location>
</feature>
<organism evidence="4">
    <name type="scientific">Musca domestica</name>
    <name type="common">House fly</name>
    <dbReference type="NCBI Taxonomy" id="7370"/>
    <lineage>
        <taxon>Eukaryota</taxon>
        <taxon>Metazoa</taxon>
        <taxon>Ecdysozoa</taxon>
        <taxon>Arthropoda</taxon>
        <taxon>Hexapoda</taxon>
        <taxon>Insecta</taxon>
        <taxon>Pterygota</taxon>
        <taxon>Neoptera</taxon>
        <taxon>Endopterygota</taxon>
        <taxon>Diptera</taxon>
        <taxon>Brachycera</taxon>
        <taxon>Muscomorpha</taxon>
        <taxon>Muscoidea</taxon>
        <taxon>Muscidae</taxon>
        <taxon>Musca</taxon>
    </lineage>
</organism>